<comment type="similarity">
    <text evidence="1 4">Belongs to the glycosyl hydrolase 53 family.</text>
</comment>
<dbReference type="RefSeq" id="WP_025225533.1">
    <property type="nucleotide sequence ID" value="NZ_CP007139.1"/>
</dbReference>
<evidence type="ECO:0000256" key="2">
    <source>
        <dbReference type="ARBA" id="ARBA00022801"/>
    </source>
</evidence>
<dbReference type="Proteomes" id="UP000027982">
    <property type="component" value="Chromosome"/>
</dbReference>
<dbReference type="GO" id="GO:0015926">
    <property type="term" value="F:glucosidase activity"/>
    <property type="evidence" value="ECO:0007669"/>
    <property type="project" value="InterPro"/>
</dbReference>
<organism evidence="5 6">
    <name type="scientific">Fimbriimonas ginsengisoli Gsoil 348</name>
    <dbReference type="NCBI Taxonomy" id="661478"/>
    <lineage>
        <taxon>Bacteria</taxon>
        <taxon>Bacillati</taxon>
        <taxon>Armatimonadota</taxon>
        <taxon>Fimbriimonadia</taxon>
        <taxon>Fimbriimonadales</taxon>
        <taxon>Fimbriimonadaceae</taxon>
        <taxon>Fimbriimonas</taxon>
    </lineage>
</organism>
<comment type="catalytic activity">
    <reaction evidence="4">
        <text>The enzyme specifically hydrolyzes (1-&gt;4)-beta-D-galactosidic linkages in type I arabinogalactans.</text>
        <dbReference type="EC" id="3.2.1.89"/>
    </reaction>
</comment>
<evidence type="ECO:0000256" key="3">
    <source>
        <dbReference type="ARBA" id="ARBA00023295"/>
    </source>
</evidence>
<dbReference type="AlphaFoldDB" id="A0A068NQT4"/>
<accession>A0A068NQT4</accession>
<evidence type="ECO:0000313" key="6">
    <source>
        <dbReference type="Proteomes" id="UP000027982"/>
    </source>
</evidence>
<dbReference type="EMBL" id="CP007139">
    <property type="protein sequence ID" value="AIE85913.1"/>
    <property type="molecule type" value="Genomic_DNA"/>
</dbReference>
<evidence type="ECO:0000313" key="5">
    <source>
        <dbReference type="EMBL" id="AIE85913.1"/>
    </source>
</evidence>
<reference evidence="5 6" key="1">
    <citation type="journal article" date="2014" name="PLoS ONE">
        <title>The first complete genome sequence of the class fimbriimonadia in the phylum armatimonadetes.</title>
        <authorList>
            <person name="Hu Z.Y."/>
            <person name="Wang Y.Z."/>
            <person name="Im W.T."/>
            <person name="Wang S.Y."/>
            <person name="Zhao G.P."/>
            <person name="Zheng H.J."/>
            <person name="Quan Z.X."/>
        </authorList>
    </citation>
    <scope>NUCLEOTIDE SEQUENCE [LARGE SCALE GENOMIC DNA]</scope>
    <source>
        <strain evidence="5">Gsoil 348</strain>
    </source>
</reference>
<dbReference type="Gene3D" id="3.20.20.80">
    <property type="entry name" value="Glycosidases"/>
    <property type="match status" value="1"/>
</dbReference>
<dbReference type="HOGENOM" id="CLU_741501_0_0_0"/>
<name>A0A068NQT4_FIMGI</name>
<keyword evidence="6" id="KW-1185">Reference proteome</keyword>
<dbReference type="KEGG" id="fgi:OP10G_2545"/>
<dbReference type="SUPFAM" id="SSF51445">
    <property type="entry name" value="(Trans)glycosidases"/>
    <property type="match status" value="1"/>
</dbReference>
<dbReference type="EC" id="3.2.1.89" evidence="4"/>
<dbReference type="eggNOG" id="ENOG50335CV">
    <property type="taxonomic scope" value="Bacteria"/>
</dbReference>
<gene>
    <name evidence="5" type="ORF">OP10G_2545</name>
</gene>
<keyword evidence="2 4" id="KW-0378">Hydrolase</keyword>
<sequence length="349" mass="38540">MLLAGSLATTRPFHMGFTQWPADLTAEGVAKSVNFANAHGDLISVMFIGGIPWDASLSGGKYSADVDKNLAYRPPAGKKLFLSISPLDQSRAALAPNWGEKDNQPLSSKWMGKALDDPDVVGAFTNFALRSVAAMKPDYLAIGIESNVLLSKNPAKWEQWKRLHQATYRAVKAKNPDLPIFFTVEVNHFLKNAAEAKESDQIGQVKEMLPFEDIFAMSLYPHMANQIPRPFPSNYLDFARQFKKPIAISESGMTSADVKLKSFGLTLHGSEEEQKLFVERVLGIAARDKYSFVVNFATTDFEALCKRLPPPADDIGRIWSLTGLQTADGKAKPALKSWDTALAQSFRRD</sequence>
<keyword evidence="3 4" id="KW-0326">Glycosidase</keyword>
<evidence type="ECO:0000256" key="4">
    <source>
        <dbReference type="RuleBase" id="RU361192"/>
    </source>
</evidence>
<dbReference type="InterPro" id="IPR011683">
    <property type="entry name" value="Glyco_hydro_53"/>
</dbReference>
<dbReference type="GO" id="GO:0031218">
    <property type="term" value="F:arabinogalactan endo-1,4-beta-galactosidase activity"/>
    <property type="evidence" value="ECO:0007669"/>
    <property type="project" value="UniProtKB-EC"/>
</dbReference>
<protein>
    <recommendedName>
        <fullName evidence="4">Arabinogalactan endo-beta-1,4-galactanase</fullName>
        <ecNumber evidence="4">3.2.1.89</ecNumber>
    </recommendedName>
</protein>
<proteinExistence type="inferred from homology"/>
<dbReference type="Pfam" id="PF07745">
    <property type="entry name" value="Glyco_hydro_53"/>
    <property type="match status" value="1"/>
</dbReference>
<dbReference type="OrthoDB" id="9255579at2"/>
<dbReference type="InterPro" id="IPR017853">
    <property type="entry name" value="GH"/>
</dbReference>
<evidence type="ECO:0000256" key="1">
    <source>
        <dbReference type="ARBA" id="ARBA00010687"/>
    </source>
</evidence>